<feature type="domain" description="FecR protein" evidence="2">
    <location>
        <begin position="98"/>
        <end position="183"/>
    </location>
</feature>
<gene>
    <name evidence="3" type="ORF">H4O11_00350</name>
</gene>
<dbReference type="PANTHER" id="PTHR30273:SF2">
    <property type="entry name" value="PROTEIN FECR"/>
    <property type="match status" value="1"/>
</dbReference>
<dbReference type="Gene3D" id="2.60.120.1440">
    <property type="match status" value="1"/>
</dbReference>
<dbReference type="AlphaFoldDB" id="A0A7W3FIN0"/>
<organism evidence="3 4">
    <name type="scientific">Stenotrophomonas tumulicola</name>
    <dbReference type="NCBI Taxonomy" id="1685415"/>
    <lineage>
        <taxon>Bacteria</taxon>
        <taxon>Pseudomonadati</taxon>
        <taxon>Pseudomonadota</taxon>
        <taxon>Gammaproteobacteria</taxon>
        <taxon>Lysobacterales</taxon>
        <taxon>Lysobacteraceae</taxon>
        <taxon>Stenotrophomonas</taxon>
    </lineage>
</organism>
<keyword evidence="1" id="KW-0812">Transmembrane</keyword>
<dbReference type="Proteomes" id="UP000547058">
    <property type="component" value="Unassembled WGS sequence"/>
</dbReference>
<dbReference type="EMBL" id="JACGXS010000001">
    <property type="protein sequence ID" value="MBA8680261.1"/>
    <property type="molecule type" value="Genomic_DNA"/>
</dbReference>
<evidence type="ECO:0000259" key="2">
    <source>
        <dbReference type="Pfam" id="PF04773"/>
    </source>
</evidence>
<dbReference type="GO" id="GO:0016989">
    <property type="term" value="F:sigma factor antagonist activity"/>
    <property type="evidence" value="ECO:0007669"/>
    <property type="project" value="TreeGrafter"/>
</dbReference>
<name>A0A7W3FIN0_9GAMM</name>
<proteinExistence type="predicted"/>
<accession>A0A7W3FIN0</accession>
<reference evidence="3 4" key="1">
    <citation type="submission" date="2020-08" db="EMBL/GenBank/DDBJ databases">
        <title>Stenotrophomonas tumulicola JCM 30961.</title>
        <authorList>
            <person name="Deng Y."/>
        </authorList>
    </citation>
    <scope>NUCLEOTIDE SEQUENCE [LARGE SCALE GENOMIC DNA]</scope>
    <source>
        <strain evidence="3 4">JCM 30961</strain>
    </source>
</reference>
<evidence type="ECO:0000313" key="3">
    <source>
        <dbReference type="EMBL" id="MBA8680261.1"/>
    </source>
</evidence>
<sequence length="298" mass="31691">MSDADRAALDAWLALDRRNRGAYLRAQAALLALEDAVHRGSSTVVSGNDSDYGAQHARPRRRRLPRPLAWVACMALAAGLAAMLLRDAPRAPAGIAAAARTLELRDGSVLTLAADSDVRVDIDGRQRRVTLLKGHATFKVAKDASRPFVVASGQVFAQATGTVYSVRRVGERGAAVEVSEGSVLVWSGNERDQAVLLRAGGSLTLAPGTSSGAPSLPDPDVAQIAFDNEPLHAAISRFNRVNQVQIEVRDTQLGKTRIVGLFRANDPEQFAQAAALLAGAQVERHGDVLLITPRDKGM</sequence>
<dbReference type="InterPro" id="IPR006860">
    <property type="entry name" value="FecR"/>
</dbReference>
<dbReference type="PIRSF" id="PIRSF018266">
    <property type="entry name" value="FecR"/>
    <property type="match status" value="1"/>
</dbReference>
<dbReference type="RefSeq" id="WP_182337441.1">
    <property type="nucleotide sequence ID" value="NZ_JACGXS010000001.1"/>
</dbReference>
<feature type="transmembrane region" description="Helical" evidence="1">
    <location>
        <begin position="68"/>
        <end position="85"/>
    </location>
</feature>
<keyword evidence="4" id="KW-1185">Reference proteome</keyword>
<dbReference type="InterPro" id="IPR012373">
    <property type="entry name" value="Ferrdict_sens_TM"/>
</dbReference>
<evidence type="ECO:0000313" key="4">
    <source>
        <dbReference type="Proteomes" id="UP000547058"/>
    </source>
</evidence>
<protein>
    <submittedName>
        <fullName evidence="3">FecR domain-containing protein</fullName>
    </submittedName>
</protein>
<keyword evidence="1" id="KW-0472">Membrane</keyword>
<dbReference type="PANTHER" id="PTHR30273">
    <property type="entry name" value="PERIPLASMIC SIGNAL SENSOR AND SIGMA FACTOR ACTIVATOR FECR-RELATED"/>
    <property type="match status" value="1"/>
</dbReference>
<keyword evidence="1" id="KW-1133">Transmembrane helix</keyword>
<dbReference type="Pfam" id="PF04773">
    <property type="entry name" value="FecR"/>
    <property type="match status" value="1"/>
</dbReference>
<comment type="caution">
    <text evidence="3">The sequence shown here is derived from an EMBL/GenBank/DDBJ whole genome shotgun (WGS) entry which is preliminary data.</text>
</comment>
<evidence type="ECO:0000256" key="1">
    <source>
        <dbReference type="SAM" id="Phobius"/>
    </source>
</evidence>